<organism evidence="2 3">
    <name type="scientific">Flavobacterium arsenatis</name>
    <dbReference type="NCBI Taxonomy" id="1484332"/>
    <lineage>
        <taxon>Bacteria</taxon>
        <taxon>Pseudomonadati</taxon>
        <taxon>Bacteroidota</taxon>
        <taxon>Flavobacteriia</taxon>
        <taxon>Flavobacteriales</taxon>
        <taxon>Flavobacteriaceae</taxon>
        <taxon>Flavobacterium</taxon>
    </lineage>
</organism>
<keyword evidence="1" id="KW-0175">Coiled coil</keyword>
<sequence>MGWYSRLFQKKLPPSARRMVAELTEFELSESHKILLSTENVVEELLEHISEQQQLIKRYEAELEVLRSRNISDAEIQK</sequence>
<comment type="caution">
    <text evidence="2">The sequence shown here is derived from an EMBL/GenBank/DDBJ whole genome shotgun (WGS) entry which is preliminary data.</text>
</comment>
<name>A0ABU1TN79_9FLAO</name>
<evidence type="ECO:0000313" key="2">
    <source>
        <dbReference type="EMBL" id="MDR6967331.1"/>
    </source>
</evidence>
<accession>A0ABU1TN79</accession>
<gene>
    <name evidence="2" type="ORF">J2X31_001338</name>
</gene>
<feature type="coiled-coil region" evidence="1">
    <location>
        <begin position="42"/>
        <end position="69"/>
    </location>
</feature>
<dbReference type="Proteomes" id="UP001255185">
    <property type="component" value="Unassembled WGS sequence"/>
</dbReference>
<evidence type="ECO:0000256" key="1">
    <source>
        <dbReference type="SAM" id="Coils"/>
    </source>
</evidence>
<protein>
    <submittedName>
        <fullName evidence="2">Uncharacterized protein</fullName>
    </submittedName>
</protein>
<keyword evidence="3" id="KW-1185">Reference proteome</keyword>
<evidence type="ECO:0000313" key="3">
    <source>
        <dbReference type="Proteomes" id="UP001255185"/>
    </source>
</evidence>
<dbReference type="EMBL" id="JAVDVI010000004">
    <property type="protein sequence ID" value="MDR6967331.1"/>
    <property type="molecule type" value="Genomic_DNA"/>
</dbReference>
<proteinExistence type="predicted"/>
<reference evidence="2 3" key="1">
    <citation type="submission" date="2023-07" db="EMBL/GenBank/DDBJ databases">
        <title>Sorghum-associated microbial communities from plants grown in Nebraska, USA.</title>
        <authorList>
            <person name="Schachtman D."/>
        </authorList>
    </citation>
    <scope>NUCLEOTIDE SEQUENCE [LARGE SCALE GENOMIC DNA]</scope>
    <source>
        <strain evidence="2 3">3773</strain>
    </source>
</reference>